<dbReference type="InterPro" id="IPR039903">
    <property type="entry name" value="Zswim2"/>
</dbReference>
<dbReference type="HOGENOM" id="CLU_037984_2_0_1"/>
<feature type="domain" description="SWIM-type" evidence="3">
    <location>
        <begin position="108"/>
        <end position="140"/>
    </location>
</feature>
<gene>
    <name evidence="4" type="ORF">GYMLUDRAFT_233301</name>
</gene>
<dbReference type="InterPro" id="IPR007527">
    <property type="entry name" value="Znf_SWIM"/>
</dbReference>
<dbReference type="OrthoDB" id="2122982at2759"/>
<evidence type="ECO:0000313" key="4">
    <source>
        <dbReference type="EMBL" id="KIK52731.1"/>
    </source>
</evidence>
<evidence type="ECO:0000259" key="3">
    <source>
        <dbReference type="PROSITE" id="PS50966"/>
    </source>
</evidence>
<evidence type="ECO:0000313" key="5">
    <source>
        <dbReference type="Proteomes" id="UP000053593"/>
    </source>
</evidence>
<organism evidence="4 5">
    <name type="scientific">Collybiopsis luxurians FD-317 M1</name>
    <dbReference type="NCBI Taxonomy" id="944289"/>
    <lineage>
        <taxon>Eukaryota</taxon>
        <taxon>Fungi</taxon>
        <taxon>Dikarya</taxon>
        <taxon>Basidiomycota</taxon>
        <taxon>Agaricomycotina</taxon>
        <taxon>Agaricomycetes</taxon>
        <taxon>Agaricomycetidae</taxon>
        <taxon>Agaricales</taxon>
        <taxon>Marasmiineae</taxon>
        <taxon>Omphalotaceae</taxon>
        <taxon>Collybiopsis</taxon>
        <taxon>Collybiopsis luxurians</taxon>
    </lineage>
</organism>
<keyword evidence="1" id="KW-0862">Zinc</keyword>
<keyword evidence="1" id="KW-0479">Metal-binding</keyword>
<name>A0A0D0BDT4_9AGAR</name>
<dbReference type="EMBL" id="KN834838">
    <property type="protein sequence ID" value="KIK52731.1"/>
    <property type="molecule type" value="Genomic_DNA"/>
</dbReference>
<feature type="compositionally biased region" description="Polar residues" evidence="2">
    <location>
        <begin position="8"/>
        <end position="17"/>
    </location>
</feature>
<sequence>MKRKAEETYTSPGTTPTERPRTSYDYPSSSTQVANTPSTSQQKGKGRKKAEPQEKRLARFRASCPNDISVRLDRYLSQAQRIYLIERTREGEALREEFAVQGSTGNVYTVTIDNVPHCDCPDHQKGHHCKHLLFILLKVLQVPQISHYWYQKALLTSELSEIFTNAPPPPQLRGSFIANERVVGAWRKATGRESTSTDATSSAAPSDDPRRVPASEDDCPICYDKMNGNGLDLKGLDELLEWCDECHNAVHKECWTQWRTTKQKQGQALTCVYCRSNWRDFTGTVESTVGIVGASDEGFVNLASVSGVSTERDTSTYYQSPRRSYSGYSSRSRYGYGYGYRY</sequence>
<feature type="region of interest" description="Disordered" evidence="2">
    <location>
        <begin position="188"/>
        <end position="213"/>
    </location>
</feature>
<feature type="compositionally biased region" description="Low complexity" evidence="2">
    <location>
        <begin position="194"/>
        <end position="206"/>
    </location>
</feature>
<dbReference type="GO" id="GO:0008270">
    <property type="term" value="F:zinc ion binding"/>
    <property type="evidence" value="ECO:0007669"/>
    <property type="project" value="UniProtKB-KW"/>
</dbReference>
<feature type="compositionally biased region" description="Polar residues" evidence="2">
    <location>
        <begin position="25"/>
        <end position="43"/>
    </location>
</feature>
<dbReference type="SUPFAM" id="SSF57850">
    <property type="entry name" value="RING/U-box"/>
    <property type="match status" value="1"/>
</dbReference>
<dbReference type="AlphaFoldDB" id="A0A0D0BDT4"/>
<evidence type="ECO:0000256" key="1">
    <source>
        <dbReference type="PROSITE-ProRule" id="PRU00325"/>
    </source>
</evidence>
<protein>
    <recommendedName>
        <fullName evidence="3">SWIM-type domain-containing protein</fullName>
    </recommendedName>
</protein>
<keyword evidence="5" id="KW-1185">Reference proteome</keyword>
<proteinExistence type="predicted"/>
<keyword evidence="1" id="KW-0863">Zinc-finger</keyword>
<dbReference type="PROSITE" id="PS50966">
    <property type="entry name" value="ZF_SWIM"/>
    <property type="match status" value="1"/>
</dbReference>
<reference evidence="4 5" key="1">
    <citation type="submission" date="2014-04" db="EMBL/GenBank/DDBJ databases">
        <title>Evolutionary Origins and Diversification of the Mycorrhizal Mutualists.</title>
        <authorList>
            <consortium name="DOE Joint Genome Institute"/>
            <consortium name="Mycorrhizal Genomics Consortium"/>
            <person name="Kohler A."/>
            <person name="Kuo A."/>
            <person name="Nagy L.G."/>
            <person name="Floudas D."/>
            <person name="Copeland A."/>
            <person name="Barry K.W."/>
            <person name="Cichocki N."/>
            <person name="Veneault-Fourrey C."/>
            <person name="LaButti K."/>
            <person name="Lindquist E.A."/>
            <person name="Lipzen A."/>
            <person name="Lundell T."/>
            <person name="Morin E."/>
            <person name="Murat C."/>
            <person name="Riley R."/>
            <person name="Ohm R."/>
            <person name="Sun H."/>
            <person name="Tunlid A."/>
            <person name="Henrissat B."/>
            <person name="Grigoriev I.V."/>
            <person name="Hibbett D.S."/>
            <person name="Martin F."/>
        </authorList>
    </citation>
    <scope>NUCLEOTIDE SEQUENCE [LARGE SCALE GENOMIC DNA]</scope>
    <source>
        <strain evidence="4 5">FD-317 M1</strain>
    </source>
</reference>
<dbReference type="PANTHER" id="PTHR21540">
    <property type="entry name" value="RING FINGER AND SWIM DOMAIN-CONTAINING PROTEIN 2"/>
    <property type="match status" value="1"/>
</dbReference>
<evidence type="ECO:0000256" key="2">
    <source>
        <dbReference type="SAM" id="MobiDB-lite"/>
    </source>
</evidence>
<accession>A0A0D0BDT4</accession>
<dbReference type="Proteomes" id="UP000053593">
    <property type="component" value="Unassembled WGS sequence"/>
</dbReference>
<feature type="region of interest" description="Disordered" evidence="2">
    <location>
        <begin position="1"/>
        <end position="55"/>
    </location>
</feature>
<dbReference type="GO" id="GO:0061630">
    <property type="term" value="F:ubiquitin protein ligase activity"/>
    <property type="evidence" value="ECO:0007669"/>
    <property type="project" value="InterPro"/>
</dbReference>
<dbReference type="Gene3D" id="3.30.40.10">
    <property type="entry name" value="Zinc/RING finger domain, C3HC4 (zinc finger)"/>
    <property type="match status" value="1"/>
</dbReference>
<dbReference type="InterPro" id="IPR013083">
    <property type="entry name" value="Znf_RING/FYVE/PHD"/>
</dbReference>
<dbReference type="PANTHER" id="PTHR21540:SF0">
    <property type="entry name" value="PHD FAMILY PROTEIN"/>
    <property type="match status" value="1"/>
</dbReference>